<name>A0A835TRX4_9PASS</name>
<reference evidence="3" key="3">
    <citation type="submission" date="2022-01" db="EMBL/GenBank/DDBJ databases">
        <authorList>
            <person name="Rubenstein D.R."/>
        </authorList>
    </citation>
    <scope>NUCLEOTIDE SEQUENCE</scope>
    <source>
        <strain evidence="3">SS15</strain>
        <tissue evidence="3">Liver</tissue>
    </source>
</reference>
<gene>
    <name evidence="3" type="ORF">IHE44_0011295</name>
    <name evidence="2" type="ORF">IHE44_003817</name>
</gene>
<feature type="compositionally biased region" description="Polar residues" evidence="1">
    <location>
        <begin position="177"/>
        <end position="188"/>
    </location>
</feature>
<dbReference type="AlphaFoldDB" id="A0A835TRX4"/>
<feature type="region of interest" description="Disordered" evidence="1">
    <location>
        <begin position="256"/>
        <end position="332"/>
    </location>
</feature>
<organism evidence="2">
    <name type="scientific">Lamprotornis superbus</name>
    <dbReference type="NCBI Taxonomy" id="245042"/>
    <lineage>
        <taxon>Eukaryota</taxon>
        <taxon>Metazoa</taxon>
        <taxon>Chordata</taxon>
        <taxon>Craniata</taxon>
        <taxon>Vertebrata</taxon>
        <taxon>Euteleostomi</taxon>
        <taxon>Archelosauria</taxon>
        <taxon>Archosauria</taxon>
        <taxon>Dinosauria</taxon>
        <taxon>Saurischia</taxon>
        <taxon>Theropoda</taxon>
        <taxon>Coelurosauria</taxon>
        <taxon>Aves</taxon>
        <taxon>Neognathae</taxon>
        <taxon>Neoaves</taxon>
        <taxon>Telluraves</taxon>
        <taxon>Australaves</taxon>
        <taxon>Passeriformes</taxon>
        <taxon>Sturnidae</taxon>
        <taxon>Lamprotornis</taxon>
    </lineage>
</organism>
<proteinExistence type="predicted"/>
<reference evidence="2" key="1">
    <citation type="submission" date="2020-10" db="EMBL/GenBank/DDBJ databases">
        <title>Feather gene expression reveals the developmental basis of iridescence in African starlings.</title>
        <authorList>
            <person name="Rubenstein D.R."/>
        </authorList>
    </citation>
    <scope>NUCLEOTIDE SEQUENCE</scope>
    <source>
        <strain evidence="2">SS15</strain>
        <tissue evidence="2">Liver</tissue>
    </source>
</reference>
<keyword evidence="4" id="KW-1185">Reference proteome</keyword>
<evidence type="ECO:0000313" key="2">
    <source>
        <dbReference type="EMBL" id="KAG0116641.1"/>
    </source>
</evidence>
<accession>A0A835TRX4</accession>
<evidence type="ECO:0000313" key="3">
    <source>
        <dbReference type="EMBL" id="KAI1239860.1"/>
    </source>
</evidence>
<feature type="compositionally biased region" description="Basic and acidic residues" evidence="1">
    <location>
        <begin position="261"/>
        <end position="332"/>
    </location>
</feature>
<dbReference type="EMBL" id="JADDUC010000165">
    <property type="protein sequence ID" value="KAG0116641.1"/>
    <property type="molecule type" value="Genomic_DNA"/>
</dbReference>
<dbReference type="Proteomes" id="UP000618051">
    <property type="component" value="Unassembled WGS sequence"/>
</dbReference>
<evidence type="ECO:0000313" key="4">
    <source>
        <dbReference type="Proteomes" id="UP000618051"/>
    </source>
</evidence>
<protein>
    <submittedName>
        <fullName evidence="2">Uncharacterized protein</fullName>
    </submittedName>
</protein>
<feature type="region of interest" description="Disordered" evidence="1">
    <location>
        <begin position="177"/>
        <end position="216"/>
    </location>
</feature>
<feature type="compositionally biased region" description="Basic and acidic residues" evidence="1">
    <location>
        <begin position="199"/>
        <end position="214"/>
    </location>
</feature>
<dbReference type="EMBL" id="JADDUC020000004">
    <property type="protein sequence ID" value="KAI1239860.1"/>
    <property type="molecule type" value="Genomic_DNA"/>
</dbReference>
<evidence type="ECO:0000256" key="1">
    <source>
        <dbReference type="SAM" id="MobiDB-lite"/>
    </source>
</evidence>
<sequence length="332" mass="37611">MLHSGMLCLNMDSATAEGDEWPGRVSNWLIVRKALEEIKWKHDPEGLLGYTEPQGLPRKPINRVVGLVTKSKEKPTNICESKNGGNQGNTNITQTSPASLAPFHLSLLCLSRRMAPAAGEASAHCKLMSAGLHNIIADKEHEFPYSLCKRLTDNHFLILQRFHFTDKVYHDSANKLSDSTGSLNNGASPTPALRLPGSRARDAASQKPGRENRAVSHGAEWNHWLGKEAACDGLCLEDLYFKQATANIKGEQIHYQQSRWDGQEEGGKKKKEKDGGIREEKKTEKRKEGERKVWKKDKNSGQQDRWMERRREKRREREKGQRNGRRGIEEVW</sequence>
<reference evidence="3 4" key="2">
    <citation type="journal article" date="2021" name="J. Hered.">
        <title>Feather Gene Expression Elucidates the Developmental Basis of Plumage Iridescence in African Starlings.</title>
        <authorList>
            <person name="Rubenstein D.R."/>
            <person name="Corvelo A."/>
            <person name="MacManes M.D."/>
            <person name="Maia R."/>
            <person name="Narzisi G."/>
            <person name="Rousaki A."/>
            <person name="Vandenabeele P."/>
            <person name="Shawkey M.D."/>
            <person name="Solomon J."/>
        </authorList>
    </citation>
    <scope>NUCLEOTIDE SEQUENCE [LARGE SCALE GENOMIC DNA]</scope>
    <source>
        <strain evidence="3">SS15</strain>
    </source>
</reference>
<comment type="caution">
    <text evidence="2">The sequence shown here is derived from an EMBL/GenBank/DDBJ whole genome shotgun (WGS) entry which is preliminary data.</text>
</comment>